<evidence type="ECO:0000313" key="3">
    <source>
        <dbReference type="Proteomes" id="UP000018817"/>
    </source>
</evidence>
<evidence type="ECO:0008006" key="4">
    <source>
        <dbReference type="Google" id="ProtNLM"/>
    </source>
</evidence>
<name>W2PIH7_PHYN3</name>
<dbReference type="STRING" id="761204.W2PIH7"/>
<dbReference type="InterPro" id="IPR017850">
    <property type="entry name" value="Alkaline_phosphatase_core_sf"/>
</dbReference>
<dbReference type="SUPFAM" id="SSF53649">
    <property type="entry name" value="Alkaline phosphatase-like"/>
    <property type="match status" value="1"/>
</dbReference>
<dbReference type="RefSeq" id="XP_008913960.1">
    <property type="nucleotide sequence ID" value="XM_008915712.1"/>
</dbReference>
<reference evidence="2 3" key="2">
    <citation type="submission" date="2013-11" db="EMBL/GenBank/DDBJ databases">
        <title>The Genome Sequence of Phytophthora parasitica INRA-310.</title>
        <authorList>
            <consortium name="The Broad Institute Genomics Platform"/>
            <person name="Russ C."/>
            <person name="Tyler B."/>
            <person name="Panabieres F."/>
            <person name="Shan W."/>
            <person name="Tripathy S."/>
            <person name="Grunwald N."/>
            <person name="Machado M."/>
            <person name="Johnson C.S."/>
            <person name="Arredondo F."/>
            <person name="Hong C."/>
            <person name="Coffey M."/>
            <person name="Young S.K."/>
            <person name="Zeng Q."/>
            <person name="Gargeya S."/>
            <person name="Fitzgerald M."/>
            <person name="Abouelleil A."/>
            <person name="Alvarado L."/>
            <person name="Chapman S.B."/>
            <person name="Gainer-Dewar J."/>
            <person name="Goldberg J."/>
            <person name="Griggs A."/>
            <person name="Gujja S."/>
            <person name="Hansen M."/>
            <person name="Howarth C."/>
            <person name="Imamovic A."/>
            <person name="Ireland A."/>
            <person name="Larimer J."/>
            <person name="McCowan C."/>
            <person name="Murphy C."/>
            <person name="Pearson M."/>
            <person name="Poon T.W."/>
            <person name="Priest M."/>
            <person name="Roberts A."/>
            <person name="Saif S."/>
            <person name="Shea T."/>
            <person name="Sykes S."/>
            <person name="Wortman J."/>
            <person name="Nusbaum C."/>
            <person name="Birren B."/>
        </authorList>
    </citation>
    <scope>NUCLEOTIDE SEQUENCE [LARGE SCALE GENOMIC DNA]</scope>
    <source>
        <strain evidence="2 3">INRA-310</strain>
    </source>
</reference>
<dbReference type="Gene3D" id="3.40.720.10">
    <property type="entry name" value="Alkaline Phosphatase, subunit A"/>
    <property type="match status" value="1"/>
</dbReference>
<evidence type="ECO:0000313" key="2">
    <source>
        <dbReference type="EMBL" id="ETN00783.1"/>
    </source>
</evidence>
<organism evidence="2 3">
    <name type="scientific">Phytophthora nicotianae (strain INRA-310)</name>
    <name type="common">Phytophthora parasitica</name>
    <dbReference type="NCBI Taxonomy" id="761204"/>
    <lineage>
        <taxon>Eukaryota</taxon>
        <taxon>Sar</taxon>
        <taxon>Stramenopiles</taxon>
        <taxon>Oomycota</taxon>
        <taxon>Peronosporomycetes</taxon>
        <taxon>Peronosporales</taxon>
        <taxon>Peronosporaceae</taxon>
        <taxon>Phytophthora</taxon>
    </lineage>
</organism>
<dbReference type="Proteomes" id="UP000018817">
    <property type="component" value="Unassembled WGS sequence"/>
</dbReference>
<accession>W2PIH7</accession>
<gene>
    <name evidence="2" type="ORF">PPTG_17754</name>
</gene>
<proteinExistence type="predicted"/>
<protein>
    <recommendedName>
        <fullName evidence="4">Sulfatase N-terminal domain-containing protein</fullName>
    </recommendedName>
</protein>
<feature type="chain" id="PRO_5004821639" description="Sulfatase N-terminal domain-containing protein" evidence="1">
    <location>
        <begin position="24"/>
        <end position="102"/>
    </location>
</feature>
<feature type="signal peptide" evidence="1">
    <location>
        <begin position="1"/>
        <end position="23"/>
    </location>
</feature>
<dbReference type="VEuPathDB" id="FungiDB:PPTG_17754"/>
<dbReference type="AlphaFoldDB" id="W2PIH7"/>
<dbReference type="EMBL" id="KI669634">
    <property type="protein sequence ID" value="ETN00783.1"/>
    <property type="molecule type" value="Genomic_DNA"/>
</dbReference>
<reference evidence="3" key="1">
    <citation type="submission" date="2011-12" db="EMBL/GenBank/DDBJ databases">
        <authorList>
            <consortium name="The Broad Institute Genome Sequencing Platform"/>
            <person name="Russ C."/>
            <person name="Tyler B."/>
            <person name="Panabieres F."/>
            <person name="Shan W."/>
            <person name="Tripathy S."/>
            <person name="Grunwald N."/>
            <person name="Machado M."/>
            <person name="Young S.K."/>
            <person name="Zeng Q."/>
            <person name="Gargeya S."/>
            <person name="Fitzgerald M."/>
            <person name="Haas B."/>
            <person name="Abouelleil A."/>
            <person name="Alvarado L."/>
            <person name="Arachchi H.M."/>
            <person name="Berlin A."/>
            <person name="Chapman S.B."/>
            <person name="Gearin G."/>
            <person name="Goldberg J."/>
            <person name="Griggs A."/>
            <person name="Gujja S."/>
            <person name="Hansen M."/>
            <person name="Heiman D."/>
            <person name="Howarth C."/>
            <person name="Larimer J."/>
            <person name="Lui A."/>
            <person name="MacDonald P.J.P."/>
            <person name="McCowen C."/>
            <person name="Montmayeur A."/>
            <person name="Murphy C."/>
            <person name="Neiman D."/>
            <person name="Pearson M."/>
            <person name="Priest M."/>
            <person name="Roberts A."/>
            <person name="Saif S."/>
            <person name="Shea T."/>
            <person name="Sisk P."/>
            <person name="Stolte C."/>
            <person name="Sykes S."/>
            <person name="Wortman J."/>
            <person name="Nusbaum C."/>
            <person name="Birren B."/>
        </authorList>
    </citation>
    <scope>NUCLEOTIDE SEQUENCE [LARGE SCALE GENOMIC DNA]</scope>
    <source>
        <strain evidence="3">INRA-310</strain>
    </source>
</reference>
<evidence type="ECO:0000256" key="1">
    <source>
        <dbReference type="SAM" id="SignalP"/>
    </source>
</evidence>
<sequence length="102" mass="11305">MVASNWAFAALVASIGLISISDSRPNILVFFPDELRFDWVNNGTDTDFLQTPNIDSIRERGLHFKRAITASPSVGLHAHVSLLPVTTRKKLVTTRWPSVNST</sequence>
<keyword evidence="1" id="KW-0732">Signal</keyword>
<dbReference type="GeneID" id="20186708"/>